<dbReference type="GO" id="GO:0015666">
    <property type="term" value="F:restriction endodeoxyribonuclease activity"/>
    <property type="evidence" value="ECO:0007669"/>
    <property type="project" value="TreeGrafter"/>
</dbReference>
<dbReference type="SUPFAM" id="SSF52980">
    <property type="entry name" value="Restriction endonuclease-like"/>
    <property type="match status" value="1"/>
</dbReference>
<organism evidence="3 4">
    <name type="scientific">Dorea longicatena</name>
    <dbReference type="NCBI Taxonomy" id="88431"/>
    <lineage>
        <taxon>Bacteria</taxon>
        <taxon>Bacillati</taxon>
        <taxon>Bacillota</taxon>
        <taxon>Clostridia</taxon>
        <taxon>Lachnospirales</taxon>
        <taxon>Lachnospiraceae</taxon>
        <taxon>Dorea</taxon>
    </lineage>
</organism>
<keyword evidence="3" id="KW-0255">Endonuclease</keyword>
<dbReference type="InterPro" id="IPR007560">
    <property type="entry name" value="Restrct_endonuc_IV_Mrr"/>
</dbReference>
<feature type="transmembrane region" description="Helical" evidence="1">
    <location>
        <begin position="54"/>
        <end position="73"/>
    </location>
</feature>
<dbReference type="InterPro" id="IPR011856">
    <property type="entry name" value="tRNA_endonuc-like_dom_sf"/>
</dbReference>
<name>A0A173S6M0_9FIRM</name>
<dbReference type="Proteomes" id="UP000095597">
    <property type="component" value="Unassembled WGS sequence"/>
</dbReference>
<evidence type="ECO:0000256" key="1">
    <source>
        <dbReference type="SAM" id="Phobius"/>
    </source>
</evidence>
<keyword evidence="3" id="KW-0540">Nuclease</keyword>
<keyword evidence="1" id="KW-0812">Transmembrane</keyword>
<reference evidence="3 4" key="1">
    <citation type="submission" date="2015-09" db="EMBL/GenBank/DDBJ databases">
        <authorList>
            <consortium name="Pathogen Informatics"/>
        </authorList>
    </citation>
    <scope>NUCLEOTIDE SEQUENCE [LARGE SCALE GENOMIC DNA]</scope>
    <source>
        <strain evidence="3 4">2789STDY5834961</strain>
    </source>
</reference>
<dbReference type="PANTHER" id="PTHR30015:SF6">
    <property type="entry name" value="SLL1429 PROTEIN"/>
    <property type="match status" value="1"/>
</dbReference>
<keyword evidence="3" id="KW-0378">Hydrolase</keyword>
<keyword evidence="1" id="KW-1133">Transmembrane helix</keyword>
<dbReference type="GO" id="GO:0009307">
    <property type="term" value="P:DNA restriction-modification system"/>
    <property type="evidence" value="ECO:0007669"/>
    <property type="project" value="InterPro"/>
</dbReference>
<evidence type="ECO:0000313" key="4">
    <source>
        <dbReference type="Proteomes" id="UP000095597"/>
    </source>
</evidence>
<evidence type="ECO:0000259" key="2">
    <source>
        <dbReference type="Pfam" id="PF04471"/>
    </source>
</evidence>
<dbReference type="GO" id="GO:0003677">
    <property type="term" value="F:DNA binding"/>
    <property type="evidence" value="ECO:0007669"/>
    <property type="project" value="InterPro"/>
</dbReference>
<dbReference type="Gene3D" id="3.40.1350.10">
    <property type="match status" value="1"/>
</dbReference>
<accession>A0A173S6M0</accession>
<feature type="transmembrane region" description="Helical" evidence="1">
    <location>
        <begin position="29"/>
        <end position="48"/>
    </location>
</feature>
<dbReference type="PANTHER" id="PTHR30015">
    <property type="entry name" value="MRR RESTRICTION SYSTEM PROTEIN"/>
    <property type="match status" value="1"/>
</dbReference>
<dbReference type="EMBL" id="CYXO01000004">
    <property type="protein sequence ID" value="CUM85901.1"/>
    <property type="molecule type" value="Genomic_DNA"/>
</dbReference>
<sequence>MHLFYWIFIGWWYTPIKLIFKSTGAITKGIVKIALYMAILIGVIAIAFSAFAVVAPIIFIILAIVFIFNLLLVKKKKGKNIDIDIMSGEEFESFCAKVLQDNGFENVNMTKASGDQGVDIIAFKDGVRYAIQCKRYSNSVGNKAVQEVIAGMQYYGCPVGIVMTNSYFTKSAKELADKTGIILWDRNFLSKYINDTNQTREKNVDIEGKEILKETAEIYSSLFQNNMHVNVALIESRFKENGDVELIYKCDTSEQAKYLVSQETFLSEKLHTQQCFVELSNNCISITVK</sequence>
<feature type="domain" description="Restriction endonuclease type IV Mrr" evidence="2">
    <location>
        <begin position="84"/>
        <end position="191"/>
    </location>
</feature>
<gene>
    <name evidence="3" type="ORF">ERS852573_00851</name>
</gene>
<dbReference type="AlphaFoldDB" id="A0A173S6M0"/>
<protein>
    <submittedName>
        <fullName evidence="3">Restriction endonuclease</fullName>
    </submittedName>
</protein>
<evidence type="ECO:0000313" key="3">
    <source>
        <dbReference type="EMBL" id="CUM85901.1"/>
    </source>
</evidence>
<proteinExistence type="predicted"/>
<dbReference type="InterPro" id="IPR052906">
    <property type="entry name" value="Type_IV_Methyl-Rstrct_Enzyme"/>
</dbReference>
<keyword evidence="1" id="KW-0472">Membrane</keyword>
<dbReference type="Pfam" id="PF04471">
    <property type="entry name" value="Mrr_cat"/>
    <property type="match status" value="1"/>
</dbReference>
<dbReference type="RefSeq" id="WP_055213748.1">
    <property type="nucleotide sequence ID" value="NZ_CYXO01000004.1"/>
</dbReference>
<dbReference type="InterPro" id="IPR011335">
    <property type="entry name" value="Restrct_endonuc-II-like"/>
</dbReference>